<evidence type="ECO:0000313" key="2">
    <source>
        <dbReference type="Proteomes" id="UP000268313"/>
    </source>
</evidence>
<gene>
    <name evidence="1" type="ORF">D7X32_26405</name>
</gene>
<dbReference type="AlphaFoldDB" id="A0A3A8KAP5"/>
<dbReference type="PANTHER" id="PTHR40036">
    <property type="entry name" value="MACROCIN O-METHYLTRANSFERASE"/>
    <property type="match status" value="1"/>
</dbReference>
<comment type="caution">
    <text evidence="1">The sequence shown here is derived from an EMBL/GenBank/DDBJ whole genome shotgun (WGS) entry which is preliminary data.</text>
</comment>
<dbReference type="Gene3D" id="3.40.50.150">
    <property type="entry name" value="Vaccinia Virus protein VP39"/>
    <property type="match status" value="1"/>
</dbReference>
<dbReference type="EMBL" id="RAWE01000113">
    <property type="protein sequence ID" value="RKG99461.1"/>
    <property type="molecule type" value="Genomic_DNA"/>
</dbReference>
<sequence length="251" mass="27798">MKGAPVPEGAPQQFPDEERDLERLELLSMMSQDAAAFIPRQLLEKTLFYYEQLKLLKDVPGDIVEFGAHRGTFLCVLNDLAALVDAPSPFRDILGFDTFSGFPASNQMSQAARTDRSFYAAGSANDTSVRLVNRKLEERPGHRVQLIAGDVFETLPRTLAEWPNKIALAICDLDAGSVTKFVLEQIWERLSPGGLICFDEYSRNGWSETTGVDAFFKERGLSLALLKKGPRAPAAYVRISDDILARAAVSR</sequence>
<dbReference type="Pfam" id="PF05711">
    <property type="entry name" value="TylF"/>
    <property type="match status" value="1"/>
</dbReference>
<keyword evidence="2" id="KW-1185">Reference proteome</keyword>
<dbReference type="SUPFAM" id="SSF53335">
    <property type="entry name" value="S-adenosyl-L-methionine-dependent methyltransferases"/>
    <property type="match status" value="1"/>
</dbReference>
<protein>
    <submittedName>
        <fullName evidence="1">Class I SAM-dependent methyltransferase</fullName>
    </submittedName>
</protein>
<dbReference type="Proteomes" id="UP000268313">
    <property type="component" value="Unassembled WGS sequence"/>
</dbReference>
<name>A0A3A8KAP5_9BACT</name>
<proteinExistence type="predicted"/>
<dbReference type="InterPro" id="IPR029063">
    <property type="entry name" value="SAM-dependent_MTases_sf"/>
</dbReference>
<evidence type="ECO:0000313" key="1">
    <source>
        <dbReference type="EMBL" id="RKG99461.1"/>
    </source>
</evidence>
<keyword evidence="1" id="KW-0489">Methyltransferase</keyword>
<dbReference type="InterPro" id="IPR008884">
    <property type="entry name" value="TylF_MeTrfase"/>
</dbReference>
<dbReference type="GO" id="GO:0008168">
    <property type="term" value="F:methyltransferase activity"/>
    <property type="evidence" value="ECO:0007669"/>
    <property type="project" value="UniProtKB-KW"/>
</dbReference>
<dbReference type="PANTHER" id="PTHR40036:SF1">
    <property type="entry name" value="MACROCIN O-METHYLTRANSFERASE"/>
    <property type="match status" value="1"/>
</dbReference>
<dbReference type="GO" id="GO:0032259">
    <property type="term" value="P:methylation"/>
    <property type="evidence" value="ECO:0007669"/>
    <property type="project" value="UniProtKB-KW"/>
</dbReference>
<reference evidence="2" key="1">
    <citation type="submission" date="2018-09" db="EMBL/GenBank/DDBJ databases">
        <authorList>
            <person name="Livingstone P.G."/>
            <person name="Whitworth D.E."/>
        </authorList>
    </citation>
    <scope>NUCLEOTIDE SEQUENCE [LARGE SCALE GENOMIC DNA]</scope>
    <source>
        <strain evidence="2">CA043D</strain>
    </source>
</reference>
<keyword evidence="1" id="KW-0808">Transferase</keyword>
<organism evidence="1 2">
    <name type="scientific">Corallococcus carmarthensis</name>
    <dbReference type="NCBI Taxonomy" id="2316728"/>
    <lineage>
        <taxon>Bacteria</taxon>
        <taxon>Pseudomonadati</taxon>
        <taxon>Myxococcota</taxon>
        <taxon>Myxococcia</taxon>
        <taxon>Myxococcales</taxon>
        <taxon>Cystobacterineae</taxon>
        <taxon>Myxococcaceae</taxon>
        <taxon>Corallococcus</taxon>
    </lineage>
</organism>
<accession>A0A3A8KAP5</accession>